<dbReference type="RefSeq" id="WP_184669970.1">
    <property type="nucleotide sequence ID" value="NZ_BAABAI010000005.1"/>
</dbReference>
<protein>
    <submittedName>
        <fullName evidence="1">Uncharacterized protein</fullName>
    </submittedName>
</protein>
<evidence type="ECO:0000313" key="2">
    <source>
        <dbReference type="Proteomes" id="UP000542674"/>
    </source>
</evidence>
<dbReference type="AlphaFoldDB" id="A0A7W7T513"/>
<gene>
    <name evidence="1" type="ORF">F4559_003491</name>
</gene>
<comment type="caution">
    <text evidence="1">The sequence shown here is derived from an EMBL/GenBank/DDBJ whole genome shotgun (WGS) entry which is preliminary data.</text>
</comment>
<evidence type="ECO:0000313" key="1">
    <source>
        <dbReference type="EMBL" id="MBB4966132.1"/>
    </source>
</evidence>
<accession>A0A7W7T513</accession>
<name>A0A7W7T513_9PSEU</name>
<keyword evidence="2" id="KW-1185">Reference proteome</keyword>
<dbReference type="Proteomes" id="UP000542674">
    <property type="component" value="Unassembled WGS sequence"/>
</dbReference>
<organism evidence="1 2">
    <name type="scientific">Saccharothrix violaceirubra</name>
    <dbReference type="NCBI Taxonomy" id="413306"/>
    <lineage>
        <taxon>Bacteria</taxon>
        <taxon>Bacillati</taxon>
        <taxon>Actinomycetota</taxon>
        <taxon>Actinomycetes</taxon>
        <taxon>Pseudonocardiales</taxon>
        <taxon>Pseudonocardiaceae</taxon>
        <taxon>Saccharothrix</taxon>
    </lineage>
</organism>
<proteinExistence type="predicted"/>
<reference evidence="1 2" key="1">
    <citation type="submission" date="2020-08" db="EMBL/GenBank/DDBJ databases">
        <title>Sequencing the genomes of 1000 actinobacteria strains.</title>
        <authorList>
            <person name="Klenk H.-P."/>
        </authorList>
    </citation>
    <scope>NUCLEOTIDE SEQUENCE [LARGE SCALE GENOMIC DNA]</scope>
    <source>
        <strain evidence="1 2">DSM 45084</strain>
    </source>
</reference>
<sequence>MGEYVTVAAVMTVARPRVREWLRAAVVPASTWTDWSGVEGWDDAAVAECDRWLEGDYAGLLHELVDDSGLRIGFDEATGSLTVDFDARVDFRLPSLIWAFTVFRGLADVMVDDDAGLVTVTGDWDDAPVALHLSPGRSEFVRGAALARAADLEFDVRCAVGDVDDPATEVLDRLLGP</sequence>
<dbReference type="EMBL" id="JACHJS010000001">
    <property type="protein sequence ID" value="MBB4966132.1"/>
    <property type="molecule type" value="Genomic_DNA"/>
</dbReference>